<keyword evidence="4" id="KW-1185">Reference proteome</keyword>
<organism evidence="3 4">
    <name type="scientific">[Candida] arabinofermentans NRRL YB-2248</name>
    <dbReference type="NCBI Taxonomy" id="983967"/>
    <lineage>
        <taxon>Eukaryota</taxon>
        <taxon>Fungi</taxon>
        <taxon>Dikarya</taxon>
        <taxon>Ascomycota</taxon>
        <taxon>Saccharomycotina</taxon>
        <taxon>Pichiomycetes</taxon>
        <taxon>Pichiales</taxon>
        <taxon>Pichiaceae</taxon>
        <taxon>Ogataea</taxon>
        <taxon>Ogataea/Candida clade</taxon>
    </lineage>
</organism>
<feature type="domain" description="Protein kinase" evidence="2">
    <location>
        <begin position="18"/>
        <end position="294"/>
    </location>
</feature>
<feature type="region of interest" description="Disordered" evidence="1">
    <location>
        <begin position="435"/>
        <end position="558"/>
    </location>
</feature>
<dbReference type="AlphaFoldDB" id="A0A1E4T3F2"/>
<feature type="compositionally biased region" description="Polar residues" evidence="1">
    <location>
        <begin position="435"/>
        <end position="444"/>
    </location>
</feature>
<dbReference type="InterPro" id="IPR008271">
    <property type="entry name" value="Ser/Thr_kinase_AS"/>
</dbReference>
<reference evidence="4" key="1">
    <citation type="submission" date="2016-04" db="EMBL/GenBank/DDBJ databases">
        <title>Comparative genomics of biotechnologically important yeasts.</title>
        <authorList>
            <consortium name="DOE Joint Genome Institute"/>
            <person name="Riley R."/>
            <person name="Haridas S."/>
            <person name="Wolfe K.H."/>
            <person name="Lopes M.R."/>
            <person name="Hittinger C.T."/>
            <person name="Goker M."/>
            <person name="Salamov A."/>
            <person name="Wisecaver J."/>
            <person name="Long T.M."/>
            <person name="Aerts A.L."/>
            <person name="Barry K."/>
            <person name="Choi C."/>
            <person name="Clum A."/>
            <person name="Coughlan A.Y."/>
            <person name="Deshpande S."/>
            <person name="Douglass A.P."/>
            <person name="Hanson S.J."/>
            <person name="Klenk H.-P."/>
            <person name="Labutti K."/>
            <person name="Lapidus A."/>
            <person name="Lindquist E."/>
            <person name="Lipzen A."/>
            <person name="Meier-Kolthoff J.P."/>
            <person name="Ohm R.A."/>
            <person name="Otillar R.P."/>
            <person name="Pangilinan J."/>
            <person name="Peng Y."/>
            <person name="Rokas A."/>
            <person name="Rosa C.A."/>
            <person name="Scheuner C."/>
            <person name="Sibirny A.A."/>
            <person name="Slot J.C."/>
            <person name="Stielow J.B."/>
            <person name="Sun H."/>
            <person name="Kurtzman C.P."/>
            <person name="Blackwell M."/>
            <person name="Grigoriev I.V."/>
            <person name="Jeffries T.W."/>
        </authorList>
    </citation>
    <scope>NUCLEOTIDE SEQUENCE [LARGE SCALE GENOMIC DNA]</scope>
    <source>
        <strain evidence="4">NRRL YB-2248</strain>
    </source>
</reference>
<feature type="region of interest" description="Disordered" evidence="1">
    <location>
        <begin position="389"/>
        <end position="408"/>
    </location>
</feature>
<protein>
    <recommendedName>
        <fullName evidence="2">Protein kinase domain-containing protein</fullName>
    </recommendedName>
</protein>
<dbReference type="Proteomes" id="UP000094801">
    <property type="component" value="Unassembled WGS sequence"/>
</dbReference>
<sequence length="763" mass="85645">MSLEYKNYCKGGVLNSRYVKVSSISEGSFGVVSLAKDLEKDRLVALKYNTAYSNDFISNSSKNADEGTKVSKSLILKETQQEINMLNRVSGHPNITELYDSFDTYIVMEYASRGDLHDAIQLGIVPVSTRDVIDVFMQLVSAVEYCHNSGVYHRDIKPENILISEDWSIKLTDFGLATDEVYCTDFDVGSERYMSPELLEHKGIDTYRADKVDIWSMGICLLNITFGKNPFNSASSKDKLFLHFAANREVLFDIFPSMSYDLFAALRYSLTIDPGNRDLELMKENLLKIEHLTCDFDLEDDDAEVIEEAEEESLSVKEQFATSSDKENEVTIDVKQVATAVPDIVVSKIPSLPKPRARGQRKPLKIPNVQNNYKQRSSNGRVNRRHYNINIGGNQHSRNHSSGALRSSDEPFKRADFFTPKSVFNHYMDKVYKNRQQNDNTDNKPYQHHSYQKGRPWMKRKQHRIPNQHYSSNSSAVHKDNYKSRNSFKKGSYMSKKGSASGNNRHTNTHTPTSSGGSKKALGAIGTPGKYIPPNLRHSPKSLENAMESDDEFNRHNRDDDDLFEMEDLNQGSQSHTDLSQQFASTSLDNKTYNSTFMAPFMGGITSNETGSNANALNSRDTSITTTFSNNLSSTGSNITNVSTVSKYIPPHQRRNSHSAVLQNSGTGILKKSANLSMMPFPPAQNLNAPSKQVRIITPSVSTSVPTTKTNWFNNHISHHSTNLNSSAVSSINWFDLENADDMDMLFDDDDVVAVGSEENNRG</sequence>
<feature type="compositionally biased region" description="Polar residues" evidence="1">
    <location>
        <begin position="368"/>
        <end position="381"/>
    </location>
</feature>
<gene>
    <name evidence="3" type="ORF">CANARDRAFT_182004</name>
</gene>
<dbReference type="SUPFAM" id="SSF56112">
    <property type="entry name" value="Protein kinase-like (PK-like)"/>
    <property type="match status" value="1"/>
</dbReference>
<dbReference type="PANTHER" id="PTHR24348">
    <property type="entry name" value="SERINE/THREONINE-PROTEIN KINASE UNC-51-RELATED"/>
    <property type="match status" value="1"/>
</dbReference>
<evidence type="ECO:0000256" key="1">
    <source>
        <dbReference type="SAM" id="MobiDB-lite"/>
    </source>
</evidence>
<dbReference type="Gene3D" id="1.10.510.10">
    <property type="entry name" value="Transferase(Phosphotransferase) domain 1"/>
    <property type="match status" value="1"/>
</dbReference>
<dbReference type="GO" id="GO:0005524">
    <property type="term" value="F:ATP binding"/>
    <property type="evidence" value="ECO:0007669"/>
    <property type="project" value="InterPro"/>
</dbReference>
<dbReference type="GO" id="GO:0010506">
    <property type="term" value="P:regulation of autophagy"/>
    <property type="evidence" value="ECO:0007669"/>
    <property type="project" value="InterPro"/>
</dbReference>
<feature type="compositionally biased region" description="Basic residues" evidence="1">
    <location>
        <begin position="355"/>
        <end position="364"/>
    </location>
</feature>
<feature type="compositionally biased region" description="Polar residues" evidence="1">
    <location>
        <begin position="498"/>
        <end position="517"/>
    </location>
</feature>
<dbReference type="PROSITE" id="PS00108">
    <property type="entry name" value="PROTEIN_KINASE_ST"/>
    <property type="match status" value="1"/>
</dbReference>
<proteinExistence type="predicted"/>
<dbReference type="OrthoDB" id="4062651at2759"/>
<dbReference type="GO" id="GO:0005737">
    <property type="term" value="C:cytoplasm"/>
    <property type="evidence" value="ECO:0007669"/>
    <property type="project" value="TreeGrafter"/>
</dbReference>
<dbReference type="InterPro" id="IPR045269">
    <property type="entry name" value="Atg1-like"/>
</dbReference>
<dbReference type="SMART" id="SM00220">
    <property type="entry name" value="S_TKc"/>
    <property type="match status" value="1"/>
</dbReference>
<dbReference type="PROSITE" id="PS50011">
    <property type="entry name" value="PROTEIN_KINASE_DOM"/>
    <property type="match status" value="1"/>
</dbReference>
<dbReference type="STRING" id="983967.A0A1E4T3F2"/>
<dbReference type="PANTHER" id="PTHR24348:SF71">
    <property type="entry name" value="PROTEIN KINASE DOMAIN-CONTAINING PROTEIN"/>
    <property type="match status" value="1"/>
</dbReference>
<feature type="non-terminal residue" evidence="3">
    <location>
        <position position="763"/>
    </location>
</feature>
<accession>A0A1E4T3F2</accession>
<feature type="region of interest" description="Disordered" evidence="1">
    <location>
        <begin position="351"/>
        <end position="384"/>
    </location>
</feature>
<evidence type="ECO:0000313" key="3">
    <source>
        <dbReference type="EMBL" id="ODV86251.1"/>
    </source>
</evidence>
<name>A0A1E4T3F2_9ASCO</name>
<dbReference type="Pfam" id="PF00069">
    <property type="entry name" value="Pkinase"/>
    <property type="match status" value="1"/>
</dbReference>
<feature type="compositionally biased region" description="Polar residues" evidence="1">
    <location>
        <begin position="391"/>
        <end position="405"/>
    </location>
</feature>
<dbReference type="GO" id="GO:0004674">
    <property type="term" value="F:protein serine/threonine kinase activity"/>
    <property type="evidence" value="ECO:0007669"/>
    <property type="project" value="InterPro"/>
</dbReference>
<dbReference type="InterPro" id="IPR011009">
    <property type="entry name" value="Kinase-like_dom_sf"/>
</dbReference>
<evidence type="ECO:0000259" key="2">
    <source>
        <dbReference type="PROSITE" id="PS50011"/>
    </source>
</evidence>
<evidence type="ECO:0000313" key="4">
    <source>
        <dbReference type="Proteomes" id="UP000094801"/>
    </source>
</evidence>
<dbReference type="EMBL" id="KV453850">
    <property type="protein sequence ID" value="ODV86251.1"/>
    <property type="molecule type" value="Genomic_DNA"/>
</dbReference>
<dbReference type="InterPro" id="IPR000719">
    <property type="entry name" value="Prot_kinase_dom"/>
</dbReference>
<feature type="compositionally biased region" description="Basic residues" evidence="1">
    <location>
        <begin position="446"/>
        <end position="466"/>
    </location>
</feature>